<evidence type="ECO:0000256" key="3">
    <source>
        <dbReference type="PROSITE-ProRule" id="PRU00192"/>
    </source>
</evidence>
<dbReference type="InterPro" id="IPR001452">
    <property type="entry name" value="SH3_domain"/>
</dbReference>
<dbReference type="SMART" id="SM00326">
    <property type="entry name" value="SH3"/>
    <property type="match status" value="1"/>
</dbReference>
<dbReference type="AlphaFoldDB" id="A0A401H416"/>
<dbReference type="Proteomes" id="UP000287166">
    <property type="component" value="Unassembled WGS sequence"/>
</dbReference>
<dbReference type="EMBL" id="BFAD01000015">
    <property type="protein sequence ID" value="GBE89090.1"/>
    <property type="molecule type" value="Genomic_DNA"/>
</dbReference>
<dbReference type="PANTHER" id="PTHR15629">
    <property type="entry name" value="SH3YL1 PROTEIN"/>
    <property type="match status" value="1"/>
</dbReference>
<dbReference type="GO" id="GO:0051017">
    <property type="term" value="P:actin filament bundle assembly"/>
    <property type="evidence" value="ECO:0007669"/>
    <property type="project" value="TreeGrafter"/>
</dbReference>
<feature type="compositionally biased region" description="Basic and acidic residues" evidence="4">
    <location>
        <begin position="289"/>
        <end position="305"/>
    </location>
</feature>
<keyword evidence="2 3" id="KW-0728">SH3 domain</keyword>
<dbReference type="GO" id="GO:0035091">
    <property type="term" value="F:phosphatidylinositol binding"/>
    <property type="evidence" value="ECO:0007669"/>
    <property type="project" value="TreeGrafter"/>
</dbReference>
<dbReference type="GeneID" id="38786007"/>
<proteinExistence type="inferred from homology"/>
<dbReference type="GO" id="GO:0051666">
    <property type="term" value="P:actin cortical patch localization"/>
    <property type="evidence" value="ECO:0007669"/>
    <property type="project" value="TreeGrafter"/>
</dbReference>
<protein>
    <submittedName>
        <fullName evidence="6">Protein YSC84</fullName>
    </submittedName>
</protein>
<evidence type="ECO:0000256" key="2">
    <source>
        <dbReference type="ARBA" id="ARBA00022443"/>
    </source>
</evidence>
<feature type="region of interest" description="Disordered" evidence="4">
    <location>
        <begin position="247"/>
        <end position="330"/>
    </location>
</feature>
<evidence type="ECO:0000256" key="4">
    <source>
        <dbReference type="SAM" id="MobiDB-lite"/>
    </source>
</evidence>
<dbReference type="Gene3D" id="2.30.30.40">
    <property type="entry name" value="SH3 Domains"/>
    <property type="match status" value="1"/>
</dbReference>
<evidence type="ECO:0000313" key="6">
    <source>
        <dbReference type="EMBL" id="GBE89090.1"/>
    </source>
</evidence>
<dbReference type="STRING" id="139825.A0A401H416"/>
<organism evidence="6 7">
    <name type="scientific">Sparassis crispa</name>
    <dbReference type="NCBI Taxonomy" id="139825"/>
    <lineage>
        <taxon>Eukaryota</taxon>
        <taxon>Fungi</taxon>
        <taxon>Dikarya</taxon>
        <taxon>Basidiomycota</taxon>
        <taxon>Agaricomycotina</taxon>
        <taxon>Agaricomycetes</taxon>
        <taxon>Polyporales</taxon>
        <taxon>Sparassidaceae</taxon>
        <taxon>Sparassis</taxon>
    </lineage>
</organism>
<dbReference type="PROSITE" id="PS50002">
    <property type="entry name" value="SH3"/>
    <property type="match status" value="1"/>
</dbReference>
<dbReference type="InterPro" id="IPR033643">
    <property type="entry name" value="SYLF_SH3YL1-like"/>
</dbReference>
<reference evidence="6 7" key="1">
    <citation type="journal article" date="2018" name="Sci. Rep.">
        <title>Genome sequence of the cauliflower mushroom Sparassis crispa (Hanabiratake) and its association with beneficial usage.</title>
        <authorList>
            <person name="Kiyama R."/>
            <person name="Furutani Y."/>
            <person name="Kawaguchi K."/>
            <person name="Nakanishi T."/>
        </authorList>
    </citation>
    <scope>NUCLEOTIDE SEQUENCE [LARGE SCALE GENOMIC DNA]</scope>
</reference>
<dbReference type="Pfam" id="PF00018">
    <property type="entry name" value="SH3_1"/>
    <property type="match status" value="1"/>
</dbReference>
<dbReference type="InterPro" id="IPR007461">
    <property type="entry name" value="Ysc84_actin-binding"/>
</dbReference>
<name>A0A401H416_9APHY</name>
<dbReference type="CDD" id="cd11525">
    <property type="entry name" value="SYLF_SH3YL1_like"/>
    <property type="match status" value="1"/>
</dbReference>
<comment type="caution">
    <text evidence="6">The sequence shown here is derived from an EMBL/GenBank/DDBJ whole genome shotgun (WGS) entry which is preliminary data.</text>
</comment>
<gene>
    <name evidence="6" type="ORF">SCP_1500930</name>
</gene>
<dbReference type="PRINTS" id="PR00452">
    <property type="entry name" value="SH3DOMAIN"/>
</dbReference>
<evidence type="ECO:0000259" key="5">
    <source>
        <dbReference type="PROSITE" id="PS50002"/>
    </source>
</evidence>
<sequence>MKLNSPLPQTLPKECSKAAKTFKSFVDGGNNGLDGVVPRSVLENAKGFAIFTIVKAGFLFSARGGAGLVIARLEDGSWSAPSAIGTAGVGFGGQAGAEMTDFLIVLNSRAAVRSFMAAGSLTLGGNLSIAVGPLGRNGEAIGSVNTSGKLAAMYSYSKTRGLFGGVSIEGSVILERQDANAQAYHRDASAKSLLSGAIPPPEWAQPLIRTLEACTGMPGRRRWVEELSAQGGEDDYVFGGVGGPYGEVPPSAMSGAGDGGSPRLKKKKERSLGLGWGKRKDSGSSFASEFHDPSRAPVPMDRRDSPPYGSSRAAEDGWSPHRARPATGYFETQFESDYISDERLRRHPHFDSPRVSGPDEYQHGSPFNSLPPFNAARSSLTGSDADSHRPSLSGYRANANARNGHAYSQGDPFEPNDIDALDYGGGSRSLGSSYKQVKLAPKTELTKPLKPQEGIARAIALYNFKAVQPDDLSFTKGQVIVVTQKSQDTNTWWRGKLEGREGAFPANFVELV</sequence>
<keyword evidence="7" id="KW-1185">Reference proteome</keyword>
<dbReference type="OrthoDB" id="443981at2759"/>
<accession>A0A401H416</accession>
<dbReference type="SUPFAM" id="SSF50044">
    <property type="entry name" value="SH3-domain"/>
    <property type="match status" value="1"/>
</dbReference>
<dbReference type="FunCoup" id="A0A401H416">
    <property type="interactions" value="37"/>
</dbReference>
<dbReference type="InParanoid" id="A0A401H416"/>
<evidence type="ECO:0000313" key="7">
    <source>
        <dbReference type="Proteomes" id="UP000287166"/>
    </source>
</evidence>
<evidence type="ECO:0000256" key="1">
    <source>
        <dbReference type="ARBA" id="ARBA00007761"/>
    </source>
</evidence>
<feature type="region of interest" description="Disordered" evidence="4">
    <location>
        <begin position="350"/>
        <end position="397"/>
    </location>
</feature>
<dbReference type="PANTHER" id="PTHR15629:SF2">
    <property type="entry name" value="SH3 DOMAIN-CONTAINING YSC84-LIKE PROTEIN 1"/>
    <property type="match status" value="1"/>
</dbReference>
<comment type="similarity">
    <text evidence="1">Belongs to the SH3YL1 family.</text>
</comment>
<dbReference type="GO" id="GO:0030479">
    <property type="term" value="C:actin cortical patch"/>
    <property type="evidence" value="ECO:0007669"/>
    <property type="project" value="TreeGrafter"/>
</dbReference>
<dbReference type="InterPro" id="IPR051702">
    <property type="entry name" value="SH3_domain_YSC84-like"/>
</dbReference>
<feature type="domain" description="SH3" evidence="5">
    <location>
        <begin position="453"/>
        <end position="512"/>
    </location>
</feature>
<dbReference type="RefSeq" id="XP_027620003.1">
    <property type="nucleotide sequence ID" value="XM_027764202.1"/>
</dbReference>
<dbReference type="GO" id="GO:0051015">
    <property type="term" value="F:actin filament binding"/>
    <property type="evidence" value="ECO:0007669"/>
    <property type="project" value="TreeGrafter"/>
</dbReference>
<dbReference type="InterPro" id="IPR036028">
    <property type="entry name" value="SH3-like_dom_sf"/>
</dbReference>
<dbReference type="Pfam" id="PF04366">
    <property type="entry name" value="Ysc84"/>
    <property type="match status" value="1"/>
</dbReference>